<organism evidence="2">
    <name type="scientific">freshwater metagenome</name>
    <dbReference type="NCBI Taxonomy" id="449393"/>
    <lineage>
        <taxon>unclassified sequences</taxon>
        <taxon>metagenomes</taxon>
        <taxon>ecological metagenomes</taxon>
    </lineage>
</organism>
<proteinExistence type="inferred from homology"/>
<dbReference type="Gene3D" id="3.30.70.1380">
    <property type="entry name" value="Transcriptional regulatory protein pf0864 domain like"/>
    <property type="match status" value="1"/>
</dbReference>
<dbReference type="EMBL" id="CAFBON010000015">
    <property type="protein sequence ID" value="CAB4976492.1"/>
    <property type="molecule type" value="Genomic_DNA"/>
</dbReference>
<name>A0A6J7MAW5_9ZZZZ</name>
<keyword evidence="1" id="KW-0533">Nickel</keyword>
<dbReference type="HAMAP" id="MF_01074">
    <property type="entry name" value="LarC"/>
    <property type="match status" value="1"/>
</dbReference>
<dbReference type="Pfam" id="PF01969">
    <property type="entry name" value="Ni_insertion"/>
    <property type="match status" value="1"/>
</dbReference>
<evidence type="ECO:0000313" key="2">
    <source>
        <dbReference type="EMBL" id="CAB4976492.1"/>
    </source>
</evidence>
<dbReference type="NCBIfam" id="TIGR00299">
    <property type="entry name" value="nickel pincer cofactor biosynthesis protein LarC"/>
    <property type="match status" value="1"/>
</dbReference>
<evidence type="ECO:0000256" key="1">
    <source>
        <dbReference type="ARBA" id="ARBA00022596"/>
    </source>
</evidence>
<protein>
    <submittedName>
        <fullName evidence="2">Unannotated protein</fullName>
    </submittedName>
</protein>
<sequence>MCGGPDTADAALSESDHPAVTRTAWFHCFSGVSGDMTLGALIDAGADPVAIGRILNTLGIDGWSLDAEHVMRQGLRATLAVVDVPEDHRHHRPYREIREMLERATLPERVRSRALSVFTTLADAEGGLHGVAPDDVEFHEVGALDAIVDVVGVCAALEVLGVDRVVCSPVSVGRGTIHAAHGLLPNPAPAVAAMAAHHSLPLVGLDEPQELATPTGVALMCALSSAFGPLPAGTVMATGLGAGGRNPEHRPNVLQVLISDTDHAEDGGTTETLVELTTNVDDVTGEVLAYTVEELMRAGALDAWVRPISMKKGRPAHTVHVLARAVDVASLREVLMAQTGSLGVRAVSVERLALDRETITVVVGGHEIRVKRSANRVKAEYEDAAAAARSLGRPLRDIQAEAERLAGGK</sequence>
<dbReference type="PANTHER" id="PTHR36566:SF1">
    <property type="entry name" value="PYRIDINIUM-3,5-BISTHIOCARBOXYLIC ACID MONONUCLEOTIDE NICKEL INSERTION PROTEIN"/>
    <property type="match status" value="1"/>
</dbReference>
<accession>A0A6J7MAW5</accession>
<dbReference type="AlphaFoldDB" id="A0A6J7MAW5"/>
<dbReference type="PANTHER" id="PTHR36566">
    <property type="entry name" value="NICKEL INSERTION PROTEIN-RELATED"/>
    <property type="match status" value="1"/>
</dbReference>
<reference evidence="2" key="1">
    <citation type="submission" date="2020-05" db="EMBL/GenBank/DDBJ databases">
        <authorList>
            <person name="Chiriac C."/>
            <person name="Salcher M."/>
            <person name="Ghai R."/>
            <person name="Kavagutti S V."/>
        </authorList>
    </citation>
    <scope>NUCLEOTIDE SEQUENCE</scope>
</reference>
<gene>
    <name evidence="2" type="ORF">UFOPK3954_00269</name>
</gene>
<dbReference type="InterPro" id="IPR002822">
    <property type="entry name" value="Ni_insertion"/>
</dbReference>